<evidence type="ECO:0000256" key="1">
    <source>
        <dbReference type="SAM" id="Phobius"/>
    </source>
</evidence>
<reference evidence="3 4" key="1">
    <citation type="submission" date="2022-02" db="EMBL/GenBank/DDBJ databases">
        <title>Emergence and expansion in Europe of a Vibrio aestuarianus clonal complex pathogenic for oysters.</title>
        <authorList>
            <person name="Mesnil A."/>
            <person name="Travers M.-A."/>
        </authorList>
    </citation>
    <scope>NUCLEOTIDE SEQUENCE [LARGE SCALE GENOMIC DNA]</scope>
    <source>
        <strain evidence="3 4">U17</strain>
    </source>
</reference>
<dbReference type="Proteomes" id="UP001241226">
    <property type="component" value="Chromosome 2"/>
</dbReference>
<feature type="transmembrane region" description="Helical" evidence="1">
    <location>
        <begin position="21"/>
        <end position="42"/>
    </location>
</feature>
<keyword evidence="1" id="KW-1133">Transmembrane helix</keyword>
<gene>
    <name evidence="2" type="ORF">PYE67_14285</name>
    <name evidence="3" type="ORF">PYE67_14615</name>
</gene>
<organism evidence="3 4">
    <name type="scientific">Vibrio aestuarianus</name>
    <dbReference type="NCBI Taxonomy" id="28171"/>
    <lineage>
        <taxon>Bacteria</taxon>
        <taxon>Pseudomonadati</taxon>
        <taxon>Pseudomonadota</taxon>
        <taxon>Gammaproteobacteria</taxon>
        <taxon>Vibrionales</taxon>
        <taxon>Vibrionaceae</taxon>
        <taxon>Vibrio</taxon>
    </lineage>
</organism>
<sequence length="169" mass="19085">MSYKVISHVPFKVYCKNKFPVLLKVPTWLGALLFLVALPQAFDQLIELWAKVIMLVLILLFIAFSCTISSNETLEVNNNDLVYSRDVLGVTYLKKIYGRGHVKNIRVYPNINQKTPFDPKGLFSEKLRLYSLGGSIVFDYGPLNRSVLLFKGLDKGQASEVVALIEQGE</sequence>
<evidence type="ECO:0000313" key="4">
    <source>
        <dbReference type="Proteomes" id="UP001241226"/>
    </source>
</evidence>
<keyword evidence="1" id="KW-0472">Membrane</keyword>
<protein>
    <recommendedName>
        <fullName evidence="5">PH domain-containing protein</fullName>
    </recommendedName>
</protein>
<keyword evidence="1" id="KW-0812">Transmembrane</keyword>
<accession>A0ABD7YQH2</accession>
<dbReference type="EMBL" id="CP118712">
    <property type="protein sequence ID" value="WGK87288.1"/>
    <property type="molecule type" value="Genomic_DNA"/>
</dbReference>
<evidence type="ECO:0000313" key="2">
    <source>
        <dbReference type="EMBL" id="WGK87288.1"/>
    </source>
</evidence>
<dbReference type="RefSeq" id="WP_261927120.1">
    <property type="nucleotide sequence ID" value="NZ_CALYLG010000255.1"/>
</dbReference>
<name>A0ABD7YQH2_9VIBR</name>
<proteinExistence type="predicted"/>
<dbReference type="AlphaFoldDB" id="A0ABD7YQH2"/>
<feature type="transmembrane region" description="Helical" evidence="1">
    <location>
        <begin position="48"/>
        <end position="68"/>
    </location>
</feature>
<evidence type="ECO:0008006" key="5">
    <source>
        <dbReference type="Google" id="ProtNLM"/>
    </source>
</evidence>
<evidence type="ECO:0000313" key="3">
    <source>
        <dbReference type="EMBL" id="WGK87353.1"/>
    </source>
</evidence>
<dbReference type="EMBL" id="CP118712">
    <property type="protein sequence ID" value="WGK87353.1"/>
    <property type="molecule type" value="Genomic_DNA"/>
</dbReference>